<dbReference type="EMBL" id="JAFREL020000001">
    <property type="protein sequence ID" value="MEO1769870.1"/>
    <property type="molecule type" value="Genomic_DNA"/>
</dbReference>
<dbReference type="RefSeq" id="WP_207702070.1">
    <property type="nucleotide sequence ID" value="NZ_JAFREL020000001.1"/>
</dbReference>
<evidence type="ECO:0000256" key="7">
    <source>
        <dbReference type="SAM" id="SignalP"/>
    </source>
</evidence>
<feature type="domain" description="Gram-positive cocci surface proteins LPxTG" evidence="8">
    <location>
        <begin position="66"/>
        <end position="104"/>
    </location>
</feature>
<evidence type="ECO:0000256" key="4">
    <source>
        <dbReference type="ARBA" id="ARBA00023088"/>
    </source>
</evidence>
<comment type="caution">
    <text evidence="9">The sequence shown here is derived from an EMBL/GenBank/DDBJ whole genome shotgun (WGS) entry which is preliminary data.</text>
</comment>
<feature type="compositionally biased region" description="Low complexity" evidence="5">
    <location>
        <begin position="55"/>
        <end position="72"/>
    </location>
</feature>
<sequence length="109" mass="11978">MNKKIWYGILLGCCFILSSFYGNSAMAAEDTTTQPSYTQRQSTATISLKAEQESDAANASVSAGSSGKNHRLPTTGELTTLSLSFLGTLLLFFFWLLVKKQRKERSNEA</sequence>
<keyword evidence="6" id="KW-0472">Membrane</keyword>
<keyword evidence="6" id="KW-1133">Transmembrane helix</keyword>
<gene>
    <name evidence="9" type="ORF">JZO67_001821</name>
</gene>
<evidence type="ECO:0000256" key="2">
    <source>
        <dbReference type="ARBA" id="ARBA00022525"/>
    </source>
</evidence>
<keyword evidence="6" id="KW-0812">Transmembrane</keyword>
<name>A0ABV0EML0_9ENTE</name>
<evidence type="ECO:0000313" key="9">
    <source>
        <dbReference type="EMBL" id="MEO1769870.1"/>
    </source>
</evidence>
<evidence type="ECO:0000256" key="3">
    <source>
        <dbReference type="ARBA" id="ARBA00022729"/>
    </source>
</evidence>
<evidence type="ECO:0000313" key="10">
    <source>
        <dbReference type="Proteomes" id="UP000664357"/>
    </source>
</evidence>
<proteinExistence type="predicted"/>
<evidence type="ECO:0000259" key="8">
    <source>
        <dbReference type="Pfam" id="PF00746"/>
    </source>
</evidence>
<reference evidence="9 10" key="1">
    <citation type="submission" date="2024-02" db="EMBL/GenBank/DDBJ databases">
        <title>The Genome Sequence of Enterococcus sp. DIV0159.</title>
        <authorList>
            <person name="Earl A."/>
            <person name="Manson A."/>
            <person name="Gilmore M."/>
            <person name="Sanders J."/>
            <person name="Shea T."/>
            <person name="Howe W."/>
            <person name="Livny J."/>
            <person name="Cuomo C."/>
            <person name="Neafsey D."/>
            <person name="Birren B."/>
        </authorList>
    </citation>
    <scope>NUCLEOTIDE SEQUENCE [LARGE SCALE GENOMIC DNA]</scope>
    <source>
        <strain evidence="9 10">665A</strain>
    </source>
</reference>
<evidence type="ECO:0000256" key="1">
    <source>
        <dbReference type="ARBA" id="ARBA00022512"/>
    </source>
</evidence>
<dbReference type="Pfam" id="PF00746">
    <property type="entry name" value="Gram_pos_anchor"/>
    <property type="match status" value="1"/>
</dbReference>
<dbReference type="Proteomes" id="UP000664357">
    <property type="component" value="Unassembled WGS sequence"/>
</dbReference>
<feature type="region of interest" description="Disordered" evidence="5">
    <location>
        <begin position="50"/>
        <end position="72"/>
    </location>
</feature>
<evidence type="ECO:0000256" key="5">
    <source>
        <dbReference type="SAM" id="MobiDB-lite"/>
    </source>
</evidence>
<feature type="transmembrane region" description="Helical" evidence="6">
    <location>
        <begin position="78"/>
        <end position="98"/>
    </location>
</feature>
<keyword evidence="1" id="KW-0134">Cell wall</keyword>
<organism evidence="9 10">
    <name type="scientific">Candidatus Enterococcus ferrettii</name>
    <dbReference type="NCBI Taxonomy" id="2815324"/>
    <lineage>
        <taxon>Bacteria</taxon>
        <taxon>Bacillati</taxon>
        <taxon>Bacillota</taxon>
        <taxon>Bacilli</taxon>
        <taxon>Lactobacillales</taxon>
        <taxon>Enterococcaceae</taxon>
        <taxon>Enterococcus</taxon>
    </lineage>
</organism>
<dbReference type="NCBIfam" id="TIGR01167">
    <property type="entry name" value="LPXTG_anchor"/>
    <property type="match status" value="1"/>
</dbReference>
<evidence type="ECO:0000256" key="6">
    <source>
        <dbReference type="SAM" id="Phobius"/>
    </source>
</evidence>
<keyword evidence="2" id="KW-0964">Secreted</keyword>
<dbReference type="InterPro" id="IPR019931">
    <property type="entry name" value="LPXTG_anchor"/>
</dbReference>
<protein>
    <recommendedName>
        <fullName evidence="8">Gram-positive cocci surface proteins LPxTG domain-containing protein</fullName>
    </recommendedName>
</protein>
<feature type="chain" id="PRO_5047417978" description="Gram-positive cocci surface proteins LPxTG domain-containing protein" evidence="7">
    <location>
        <begin position="28"/>
        <end position="109"/>
    </location>
</feature>
<keyword evidence="3 7" id="KW-0732">Signal</keyword>
<feature type="signal peptide" evidence="7">
    <location>
        <begin position="1"/>
        <end position="27"/>
    </location>
</feature>
<accession>A0ABV0EML0</accession>
<keyword evidence="4" id="KW-0572">Peptidoglycan-anchor</keyword>
<keyword evidence="10" id="KW-1185">Reference proteome</keyword>